<comment type="caution">
    <text evidence="1">The sequence shown here is derived from an EMBL/GenBank/DDBJ whole genome shotgun (WGS) entry which is preliminary data.</text>
</comment>
<name>X1P417_9ZZZZ</name>
<protein>
    <recommendedName>
        <fullName evidence="2">NAD-dependent epimerase/dehydratase domain-containing protein</fullName>
    </recommendedName>
</protein>
<accession>X1P417</accession>
<evidence type="ECO:0000313" key="1">
    <source>
        <dbReference type="EMBL" id="GAI51042.1"/>
    </source>
</evidence>
<organism evidence="1">
    <name type="scientific">marine sediment metagenome</name>
    <dbReference type="NCBI Taxonomy" id="412755"/>
    <lineage>
        <taxon>unclassified sequences</taxon>
        <taxon>metagenomes</taxon>
        <taxon>ecological metagenomes</taxon>
    </lineage>
</organism>
<proteinExistence type="predicted"/>
<dbReference type="SUPFAM" id="SSF51735">
    <property type="entry name" value="NAD(P)-binding Rossmann-fold domains"/>
    <property type="match status" value="1"/>
</dbReference>
<evidence type="ECO:0008006" key="2">
    <source>
        <dbReference type="Google" id="ProtNLM"/>
    </source>
</evidence>
<dbReference type="EMBL" id="BARV01038794">
    <property type="protein sequence ID" value="GAI51042.1"/>
    <property type="molecule type" value="Genomic_DNA"/>
</dbReference>
<dbReference type="Gene3D" id="3.40.50.720">
    <property type="entry name" value="NAD(P)-binding Rossmann-like Domain"/>
    <property type="match status" value="1"/>
</dbReference>
<dbReference type="InterPro" id="IPR036291">
    <property type="entry name" value="NAD(P)-bd_dom_sf"/>
</dbReference>
<reference evidence="1" key="1">
    <citation type="journal article" date="2014" name="Front. Microbiol.">
        <title>High frequency of phylogenetically diverse reductive dehalogenase-homologous genes in deep subseafloor sedimentary metagenomes.</title>
        <authorList>
            <person name="Kawai M."/>
            <person name="Futagami T."/>
            <person name="Toyoda A."/>
            <person name="Takaki Y."/>
            <person name="Nishi S."/>
            <person name="Hori S."/>
            <person name="Arai W."/>
            <person name="Tsubouchi T."/>
            <person name="Morono Y."/>
            <person name="Uchiyama I."/>
            <person name="Ito T."/>
            <person name="Fujiyama A."/>
            <person name="Inagaki F."/>
            <person name="Takami H."/>
        </authorList>
    </citation>
    <scope>NUCLEOTIDE SEQUENCE</scope>
    <source>
        <strain evidence="1">Expedition CK06-06</strain>
    </source>
</reference>
<dbReference type="AlphaFoldDB" id="X1P417"/>
<feature type="non-terminal residue" evidence="1">
    <location>
        <position position="52"/>
    </location>
</feature>
<sequence length="52" mass="5587">MRDTVKATILAAETEARGVYNVGSGNRTTINELAKLILSLIGGHLEPTHQEP</sequence>
<gene>
    <name evidence="1" type="ORF">S06H3_59660</name>
</gene>